<dbReference type="PANTHER" id="PTHR37306">
    <property type="entry name" value="COLICIN V PRODUCTION PROTEIN"/>
    <property type="match status" value="1"/>
</dbReference>
<keyword evidence="4 5" id="KW-0472">Membrane</keyword>
<keyword evidence="3 5" id="KW-1133">Transmembrane helix</keyword>
<evidence type="ECO:0000256" key="2">
    <source>
        <dbReference type="ARBA" id="ARBA00022692"/>
    </source>
</evidence>
<sequence length="183" mass="20465">MLDLVIIIILLFGILVGLKRGFILQFVHLTGFIIAYIVAYQYYETLAPKLKLWIPYPSTSDGPAVLSILSGDDLEGSFYRAVAFVLLFIGTKIVMQIIGSMLDFVALLPILKQLNKWAGSILGFVEIYLIVFILLFIGALMPIGPLQSAMEQSMLADLIVNHTPYFSDKVNELWIQYTNVTSL</sequence>
<dbReference type="Pfam" id="PF02674">
    <property type="entry name" value="Colicin_V"/>
    <property type="match status" value="1"/>
</dbReference>
<evidence type="ECO:0000256" key="4">
    <source>
        <dbReference type="ARBA" id="ARBA00023136"/>
    </source>
</evidence>
<evidence type="ECO:0000313" key="6">
    <source>
        <dbReference type="EMBL" id="MFC0270235.1"/>
    </source>
</evidence>
<keyword evidence="2 5" id="KW-0812">Transmembrane</keyword>
<evidence type="ECO:0000313" key="7">
    <source>
        <dbReference type="Proteomes" id="UP001589854"/>
    </source>
</evidence>
<comment type="caution">
    <text evidence="6">The sequence shown here is derived from an EMBL/GenBank/DDBJ whole genome shotgun (WGS) entry which is preliminary data.</text>
</comment>
<comment type="subcellular location">
    <subcellularLocation>
        <location evidence="1">Membrane</location>
        <topology evidence="1">Multi-pass membrane protein</topology>
    </subcellularLocation>
</comment>
<proteinExistence type="predicted"/>
<reference evidence="6 7" key="1">
    <citation type="submission" date="2024-09" db="EMBL/GenBank/DDBJ databases">
        <authorList>
            <person name="Sun Q."/>
            <person name="Mori K."/>
        </authorList>
    </citation>
    <scope>NUCLEOTIDE SEQUENCE [LARGE SCALE GENOMIC DNA]</scope>
    <source>
        <strain evidence="6 7">CCM 7228</strain>
    </source>
</reference>
<dbReference type="EMBL" id="JBHLVO010000001">
    <property type="protein sequence ID" value="MFC0270235.1"/>
    <property type="molecule type" value="Genomic_DNA"/>
</dbReference>
<dbReference type="PANTHER" id="PTHR37306:SF1">
    <property type="entry name" value="COLICIN V PRODUCTION PROTEIN"/>
    <property type="match status" value="1"/>
</dbReference>
<feature type="transmembrane region" description="Helical" evidence="5">
    <location>
        <begin position="21"/>
        <end position="43"/>
    </location>
</feature>
<dbReference type="InterPro" id="IPR003825">
    <property type="entry name" value="Colicin-V_CvpA"/>
</dbReference>
<dbReference type="RefSeq" id="WP_378929980.1">
    <property type="nucleotide sequence ID" value="NZ_JBHLVO010000001.1"/>
</dbReference>
<organism evidence="6 7">
    <name type="scientific">Metabacillus herbersteinensis</name>
    <dbReference type="NCBI Taxonomy" id="283816"/>
    <lineage>
        <taxon>Bacteria</taxon>
        <taxon>Bacillati</taxon>
        <taxon>Bacillota</taxon>
        <taxon>Bacilli</taxon>
        <taxon>Bacillales</taxon>
        <taxon>Bacillaceae</taxon>
        <taxon>Metabacillus</taxon>
    </lineage>
</organism>
<feature type="transmembrane region" description="Helical" evidence="5">
    <location>
        <begin position="120"/>
        <end position="144"/>
    </location>
</feature>
<accession>A0ABV6G9M7</accession>
<name>A0ABV6G9M7_9BACI</name>
<keyword evidence="7" id="KW-1185">Reference proteome</keyword>
<evidence type="ECO:0000256" key="5">
    <source>
        <dbReference type="SAM" id="Phobius"/>
    </source>
</evidence>
<gene>
    <name evidence="6" type="ORF">ACFFIX_02015</name>
</gene>
<evidence type="ECO:0000256" key="3">
    <source>
        <dbReference type="ARBA" id="ARBA00022989"/>
    </source>
</evidence>
<feature type="transmembrane region" description="Helical" evidence="5">
    <location>
        <begin position="81"/>
        <end position="108"/>
    </location>
</feature>
<protein>
    <submittedName>
        <fullName evidence="6">CvpA family protein</fullName>
    </submittedName>
</protein>
<dbReference type="Proteomes" id="UP001589854">
    <property type="component" value="Unassembled WGS sequence"/>
</dbReference>
<evidence type="ECO:0000256" key="1">
    <source>
        <dbReference type="ARBA" id="ARBA00004141"/>
    </source>
</evidence>